<evidence type="ECO:0000313" key="2">
    <source>
        <dbReference type="EMBL" id="KAG0147031.1"/>
    </source>
</evidence>
<feature type="non-terminal residue" evidence="2">
    <location>
        <position position="1"/>
    </location>
</feature>
<gene>
    <name evidence="2" type="ORF">CROQUDRAFT_43419</name>
</gene>
<sequence>QAFYYNKRRRPQDIIKEGDWVLIEAENRGKSSGKLQGGAHKLKEQYEGPYRVCRVLNEGQNVELELKVGDKTFNNFHISKIKIYHHQDGGREAAMEDTAEGNQLLDQK</sequence>
<accession>A0A9P6NP25</accession>
<feature type="region of interest" description="Disordered" evidence="1">
    <location>
        <begin position="89"/>
        <end position="108"/>
    </location>
</feature>
<protein>
    <submittedName>
        <fullName evidence="2">Uncharacterized protein</fullName>
    </submittedName>
</protein>
<name>A0A9P6NP25_9BASI</name>
<keyword evidence="3" id="KW-1185">Reference proteome</keyword>
<dbReference type="EMBL" id="MU167252">
    <property type="protein sequence ID" value="KAG0147031.1"/>
    <property type="molecule type" value="Genomic_DNA"/>
</dbReference>
<dbReference type="AlphaFoldDB" id="A0A9P6NP25"/>
<dbReference type="OrthoDB" id="115435at2759"/>
<evidence type="ECO:0000256" key="1">
    <source>
        <dbReference type="SAM" id="MobiDB-lite"/>
    </source>
</evidence>
<evidence type="ECO:0000313" key="3">
    <source>
        <dbReference type="Proteomes" id="UP000886653"/>
    </source>
</evidence>
<reference evidence="2" key="1">
    <citation type="submission" date="2013-11" db="EMBL/GenBank/DDBJ databases">
        <title>Genome sequence of the fusiform rust pathogen reveals effectors for host alternation and coevolution with pine.</title>
        <authorList>
            <consortium name="DOE Joint Genome Institute"/>
            <person name="Smith K."/>
            <person name="Pendleton A."/>
            <person name="Kubisiak T."/>
            <person name="Anderson C."/>
            <person name="Salamov A."/>
            <person name="Aerts A."/>
            <person name="Riley R."/>
            <person name="Clum A."/>
            <person name="Lindquist E."/>
            <person name="Ence D."/>
            <person name="Campbell M."/>
            <person name="Kronenberg Z."/>
            <person name="Feau N."/>
            <person name="Dhillon B."/>
            <person name="Hamelin R."/>
            <person name="Burleigh J."/>
            <person name="Smith J."/>
            <person name="Yandell M."/>
            <person name="Nelson C."/>
            <person name="Grigoriev I."/>
            <person name="Davis J."/>
        </authorList>
    </citation>
    <scope>NUCLEOTIDE SEQUENCE</scope>
    <source>
        <strain evidence="2">G11</strain>
    </source>
</reference>
<proteinExistence type="predicted"/>
<organism evidence="2 3">
    <name type="scientific">Cronartium quercuum f. sp. fusiforme G11</name>
    <dbReference type="NCBI Taxonomy" id="708437"/>
    <lineage>
        <taxon>Eukaryota</taxon>
        <taxon>Fungi</taxon>
        <taxon>Dikarya</taxon>
        <taxon>Basidiomycota</taxon>
        <taxon>Pucciniomycotina</taxon>
        <taxon>Pucciniomycetes</taxon>
        <taxon>Pucciniales</taxon>
        <taxon>Coleosporiaceae</taxon>
        <taxon>Cronartium</taxon>
    </lineage>
</organism>
<comment type="caution">
    <text evidence="2">The sequence shown here is derived from an EMBL/GenBank/DDBJ whole genome shotgun (WGS) entry which is preliminary data.</text>
</comment>
<dbReference type="Proteomes" id="UP000886653">
    <property type="component" value="Unassembled WGS sequence"/>
</dbReference>